<organism evidence="1">
    <name type="scientific">uncultured Caudovirales phage</name>
    <dbReference type="NCBI Taxonomy" id="2100421"/>
    <lineage>
        <taxon>Viruses</taxon>
        <taxon>Duplodnaviria</taxon>
        <taxon>Heunggongvirae</taxon>
        <taxon>Uroviricota</taxon>
        <taxon>Caudoviricetes</taxon>
        <taxon>Peduoviridae</taxon>
        <taxon>Maltschvirus</taxon>
        <taxon>Maltschvirus maltsch</taxon>
    </lineage>
</organism>
<reference evidence="1" key="1">
    <citation type="submission" date="2020-04" db="EMBL/GenBank/DDBJ databases">
        <authorList>
            <person name="Chiriac C."/>
            <person name="Salcher M."/>
            <person name="Ghai R."/>
            <person name="Kavagutti S V."/>
        </authorList>
    </citation>
    <scope>NUCLEOTIDE SEQUENCE</scope>
</reference>
<gene>
    <name evidence="1" type="ORF">UFOVP306_47</name>
</gene>
<accession>A0A6J5LY14</accession>
<proteinExistence type="predicted"/>
<sequence>MSVANENRALLYQGLNTANQLFSITQAIREHLEKKDNIDVGYIDALLDVMCSTMLVATEKIEEFIDVIEMDKS</sequence>
<name>A0A6J5LY14_9CAUD</name>
<evidence type="ECO:0000313" key="1">
    <source>
        <dbReference type="EMBL" id="CAB4136649.1"/>
    </source>
</evidence>
<protein>
    <submittedName>
        <fullName evidence="1">Uncharacterized protein</fullName>
    </submittedName>
</protein>
<dbReference type="EMBL" id="LR796317">
    <property type="protein sequence ID" value="CAB4136649.1"/>
    <property type="molecule type" value="Genomic_DNA"/>
</dbReference>